<evidence type="ECO:0008006" key="3">
    <source>
        <dbReference type="Google" id="ProtNLM"/>
    </source>
</evidence>
<accession>A0A9D7XJY2</accession>
<dbReference type="InterPro" id="IPR008947">
    <property type="entry name" value="PLipase_C/P1_nuclease_dom_sf"/>
</dbReference>
<name>A0A9D7XJY2_9BACT</name>
<dbReference type="EMBL" id="JADKIO010000002">
    <property type="protein sequence ID" value="MBK9795005.1"/>
    <property type="molecule type" value="Genomic_DNA"/>
</dbReference>
<dbReference type="Gene3D" id="1.10.575.10">
    <property type="entry name" value="P1 Nuclease"/>
    <property type="match status" value="1"/>
</dbReference>
<gene>
    <name evidence="1" type="ORF">IPP58_00650</name>
</gene>
<dbReference type="Proteomes" id="UP000886657">
    <property type="component" value="Unassembled WGS sequence"/>
</dbReference>
<proteinExistence type="predicted"/>
<sequence>MRVEVCLLLLLNFPLLGWGPKGHRLAAEGSLRTLPPTLRAWFLEREDEYTRATLEPDLWKQRDPDEAERHRIFCEAYGGAGRVPLQEATARAEVSPWTFASSGQLPWVIAERYQRLVQAFRAGGPEGVVAASGWLGHYIADGQVPLHTTRNRNGKLTAQKGVHQRWEMDLLGSGPERLRDLRGAVAPGDVPKAIAGWILDSHALVEPLLKADRATRDASVGGGKGALTPWVDQKAVALRQLQRSAEYTGDLLLAAWMEAGQPSRR</sequence>
<organism evidence="1 2">
    <name type="scientific">Candidatus Geothrix skivensis</name>
    <dbReference type="NCBI Taxonomy" id="2954439"/>
    <lineage>
        <taxon>Bacteria</taxon>
        <taxon>Pseudomonadati</taxon>
        <taxon>Acidobacteriota</taxon>
        <taxon>Holophagae</taxon>
        <taxon>Holophagales</taxon>
        <taxon>Holophagaceae</taxon>
        <taxon>Geothrix</taxon>
    </lineage>
</organism>
<reference evidence="1" key="1">
    <citation type="submission" date="2020-10" db="EMBL/GenBank/DDBJ databases">
        <title>Connecting structure to function with the recovery of over 1000 high-quality activated sludge metagenome-assembled genomes encoding full-length rRNA genes using long-read sequencing.</title>
        <authorList>
            <person name="Singleton C.M."/>
            <person name="Petriglieri F."/>
            <person name="Kristensen J.M."/>
            <person name="Kirkegaard R.H."/>
            <person name="Michaelsen T.Y."/>
            <person name="Andersen M.H."/>
            <person name="Karst S.M."/>
            <person name="Dueholm M.S."/>
            <person name="Nielsen P.H."/>
            <person name="Albertsen M."/>
        </authorList>
    </citation>
    <scope>NUCLEOTIDE SEQUENCE</scope>
    <source>
        <strain evidence="1">Skiv_18-Q3-R9-52_MAXAC.067</strain>
    </source>
</reference>
<evidence type="ECO:0000313" key="2">
    <source>
        <dbReference type="Proteomes" id="UP000886657"/>
    </source>
</evidence>
<protein>
    <recommendedName>
        <fullName evidence="3">S1/P1 Nuclease</fullName>
    </recommendedName>
</protein>
<evidence type="ECO:0000313" key="1">
    <source>
        <dbReference type="EMBL" id="MBK9795005.1"/>
    </source>
</evidence>
<dbReference type="SUPFAM" id="SSF48537">
    <property type="entry name" value="Phospholipase C/P1 nuclease"/>
    <property type="match status" value="1"/>
</dbReference>
<dbReference type="GO" id="GO:0016788">
    <property type="term" value="F:hydrolase activity, acting on ester bonds"/>
    <property type="evidence" value="ECO:0007669"/>
    <property type="project" value="InterPro"/>
</dbReference>
<dbReference type="AlphaFoldDB" id="A0A9D7XJY2"/>
<comment type="caution">
    <text evidence="1">The sequence shown here is derived from an EMBL/GenBank/DDBJ whole genome shotgun (WGS) entry which is preliminary data.</text>
</comment>